<dbReference type="Proteomes" id="UP001300763">
    <property type="component" value="Unassembled WGS sequence"/>
</dbReference>
<evidence type="ECO:0000313" key="1">
    <source>
        <dbReference type="EMBL" id="MDD7968982.1"/>
    </source>
</evidence>
<dbReference type="RefSeq" id="WP_274203532.1">
    <property type="nucleotide sequence ID" value="NZ_JAQZAO010000017.1"/>
</dbReference>
<sequence length="100" mass="10776">MTAPDDGSEDDLVAGEPRRLLRTALAHLSTQRREDGSLELLGEVPPELGEPLVRALERVAGELVADDERRGEVPRSGGRLHADAFVALLLRVTDTPADQA</sequence>
<proteinExistence type="predicted"/>
<gene>
    <name evidence="1" type="ORF">PGB27_26855</name>
</gene>
<comment type="caution">
    <text evidence="1">The sequence shown here is derived from an EMBL/GenBank/DDBJ whole genome shotgun (WGS) entry which is preliminary data.</text>
</comment>
<name>A0ABT5T1K8_9PSEU</name>
<accession>A0ABT5T1K8</accession>
<evidence type="ECO:0000313" key="2">
    <source>
        <dbReference type="Proteomes" id="UP001300763"/>
    </source>
</evidence>
<organism evidence="1 2">
    <name type="scientific">Actinomycetospora lemnae</name>
    <dbReference type="NCBI Taxonomy" id="3019891"/>
    <lineage>
        <taxon>Bacteria</taxon>
        <taxon>Bacillati</taxon>
        <taxon>Actinomycetota</taxon>
        <taxon>Actinomycetes</taxon>
        <taxon>Pseudonocardiales</taxon>
        <taxon>Pseudonocardiaceae</taxon>
        <taxon>Actinomycetospora</taxon>
    </lineage>
</organism>
<keyword evidence="2" id="KW-1185">Reference proteome</keyword>
<protein>
    <submittedName>
        <fullName evidence="1">DUF222 domain-containing protein</fullName>
    </submittedName>
</protein>
<dbReference type="EMBL" id="JAQZAO010000017">
    <property type="protein sequence ID" value="MDD7968982.1"/>
    <property type="molecule type" value="Genomic_DNA"/>
</dbReference>
<reference evidence="1 2" key="1">
    <citation type="submission" date="2023-02" db="EMBL/GenBank/DDBJ databases">
        <title>Genome sequencing required for Actinomycetospora new species description.</title>
        <authorList>
            <person name="Saimee Y."/>
            <person name="Duangmal K."/>
        </authorList>
    </citation>
    <scope>NUCLEOTIDE SEQUENCE [LARGE SCALE GENOMIC DNA]</scope>
    <source>
        <strain evidence="1 2">DW7H6</strain>
    </source>
</reference>